<keyword evidence="1" id="KW-1003">Cell membrane</keyword>
<keyword evidence="6" id="KW-0961">Cell wall biogenesis/degradation</keyword>
<evidence type="ECO:0000256" key="6">
    <source>
        <dbReference type="ARBA" id="ARBA00023316"/>
    </source>
</evidence>
<evidence type="ECO:0000256" key="4">
    <source>
        <dbReference type="ARBA" id="ARBA00023136"/>
    </source>
</evidence>
<feature type="transmembrane region" description="Helical" evidence="7">
    <location>
        <begin position="28"/>
        <end position="49"/>
    </location>
</feature>
<dbReference type="GO" id="GO:0071555">
    <property type="term" value="P:cell wall organization"/>
    <property type="evidence" value="ECO:0007669"/>
    <property type="project" value="UniProtKB-KW"/>
</dbReference>
<evidence type="ECO:0000256" key="3">
    <source>
        <dbReference type="ARBA" id="ARBA00022989"/>
    </source>
</evidence>
<dbReference type="Pfam" id="PF02618">
    <property type="entry name" value="YceG"/>
    <property type="match status" value="1"/>
</dbReference>
<evidence type="ECO:0000313" key="8">
    <source>
        <dbReference type="EMBL" id="SVD06247.1"/>
    </source>
</evidence>
<dbReference type="InterPro" id="IPR003770">
    <property type="entry name" value="MLTG-like"/>
</dbReference>
<feature type="non-terminal residue" evidence="8">
    <location>
        <position position="196"/>
    </location>
</feature>
<dbReference type="AlphaFoldDB" id="A0A382SAI9"/>
<accession>A0A382SAI9</accession>
<evidence type="ECO:0000256" key="7">
    <source>
        <dbReference type="SAM" id="Phobius"/>
    </source>
</evidence>
<proteinExistence type="predicted"/>
<dbReference type="Gene3D" id="3.30.1490.480">
    <property type="entry name" value="Endolytic murein transglycosylase"/>
    <property type="match status" value="1"/>
</dbReference>
<organism evidence="8">
    <name type="scientific">marine metagenome</name>
    <dbReference type="NCBI Taxonomy" id="408172"/>
    <lineage>
        <taxon>unclassified sequences</taxon>
        <taxon>metagenomes</taxon>
        <taxon>ecological metagenomes</taxon>
    </lineage>
</organism>
<keyword evidence="5" id="KW-0456">Lyase</keyword>
<evidence type="ECO:0000256" key="2">
    <source>
        <dbReference type="ARBA" id="ARBA00022692"/>
    </source>
</evidence>
<evidence type="ECO:0000256" key="1">
    <source>
        <dbReference type="ARBA" id="ARBA00022475"/>
    </source>
</evidence>
<name>A0A382SAI9_9ZZZZ</name>
<dbReference type="EMBL" id="UINC01127247">
    <property type="protein sequence ID" value="SVD06247.1"/>
    <property type="molecule type" value="Genomic_DNA"/>
</dbReference>
<evidence type="ECO:0008006" key="9">
    <source>
        <dbReference type="Google" id="ProtNLM"/>
    </source>
</evidence>
<dbReference type="GO" id="GO:0016829">
    <property type="term" value="F:lyase activity"/>
    <property type="evidence" value="ECO:0007669"/>
    <property type="project" value="UniProtKB-KW"/>
</dbReference>
<dbReference type="PANTHER" id="PTHR30518">
    <property type="entry name" value="ENDOLYTIC MUREIN TRANSGLYCOSYLASE"/>
    <property type="match status" value="1"/>
</dbReference>
<evidence type="ECO:0000256" key="5">
    <source>
        <dbReference type="ARBA" id="ARBA00023239"/>
    </source>
</evidence>
<keyword evidence="2 7" id="KW-0812">Transmembrane</keyword>
<dbReference type="PANTHER" id="PTHR30518:SF2">
    <property type="entry name" value="ENDOLYTIC MUREIN TRANSGLYCOSYLASE"/>
    <property type="match status" value="1"/>
</dbReference>
<protein>
    <recommendedName>
        <fullName evidence="9">Aminodeoxychorismate lyase</fullName>
    </recommendedName>
</protein>
<keyword evidence="4 7" id="KW-0472">Membrane</keyword>
<keyword evidence="3 7" id="KW-1133">Transmembrane helix</keyword>
<gene>
    <name evidence="8" type="ORF">METZ01_LOCUS359101</name>
</gene>
<reference evidence="8" key="1">
    <citation type="submission" date="2018-05" db="EMBL/GenBank/DDBJ databases">
        <authorList>
            <person name="Lanie J.A."/>
            <person name="Ng W.-L."/>
            <person name="Kazmierczak K.M."/>
            <person name="Andrzejewski T.M."/>
            <person name="Davidsen T.M."/>
            <person name="Wayne K.J."/>
            <person name="Tettelin H."/>
            <person name="Glass J.I."/>
            <person name="Rusch D."/>
            <person name="Podicherti R."/>
            <person name="Tsui H.-C.T."/>
            <person name="Winkler M.E."/>
        </authorList>
    </citation>
    <scope>NUCLEOTIDE SEQUENCE</scope>
</reference>
<sequence length="196" mass="22312">MTLFYVNHYLLAPQMLDIKQFNPGIKTVGSIASIVIASILAFYLLVIYWPQSNPYERVEINIPKGITLSEIGDILKEKSIISNKRTFTMAVKSLGHEKNIPAGTYVLHNALNNNAIINQLVYGAPSLKRITVLEGWTIDNIANQLEVKLKINKKKFLRLCRDKRIVRLFNFQGNSFEGYLFPDTYTFAEGIDPYLV</sequence>